<evidence type="ECO:0000313" key="5">
    <source>
        <dbReference type="Proteomes" id="UP000553776"/>
    </source>
</evidence>
<protein>
    <submittedName>
        <fullName evidence="4">CapA family protein</fullName>
    </submittedName>
</protein>
<dbReference type="AlphaFoldDB" id="A0A841U454"/>
<dbReference type="InterPro" id="IPR019079">
    <property type="entry name" value="Capsule_synth_CapA"/>
</dbReference>
<evidence type="ECO:0000313" key="4">
    <source>
        <dbReference type="EMBL" id="MBB6693908.1"/>
    </source>
</evidence>
<comment type="caution">
    <text evidence="4">The sequence shown here is derived from an EMBL/GenBank/DDBJ whole genome shotgun (WGS) entry which is preliminary data.</text>
</comment>
<accession>A0A841U454</accession>
<feature type="region of interest" description="Disordered" evidence="2">
    <location>
        <begin position="1"/>
        <end position="59"/>
    </location>
</feature>
<keyword evidence="5" id="KW-1185">Reference proteome</keyword>
<feature type="non-terminal residue" evidence="4">
    <location>
        <position position="1"/>
    </location>
</feature>
<dbReference type="SMART" id="SM00854">
    <property type="entry name" value="PGA_cap"/>
    <property type="match status" value="1"/>
</dbReference>
<evidence type="ECO:0000259" key="3">
    <source>
        <dbReference type="SMART" id="SM00854"/>
    </source>
</evidence>
<sequence length="407" mass="41825">SAESGDSSAEDEPASSDEPAPSDEASPPGEPKDEPAAAPDGGEDAEAGTGSGAANGNGSGSGDGRVTFAFVGDILPAASVAARIDKLGVDYPFGGSSASIQAADIAAGNLETPISERGTPAKDKKYVYVGKPEYLKGVKNAGFDVLSLANNHTLDQGWDALSDTMDYLDDEGLQHMGSGADDKEAFTPAILEHDGTRVAFIGLSHVVPDVSWKADRNQPGVAEVYDTTRAVAAVKDAKALADIVVVMVHWGNELEQRPEDDQTRIGHTLIDAGADLVIGSHPHVLQGFEYYKNRWIAYSLGNFVFPTMGEESQKTGVLKASCEKGGACGLSFEPMLSKDARPAPMEPADGAALLAQLSELSYAAKVDEAGNIVPSTGSSSGSSTGSSSGSSTGSSSDSSVGVGKEQP</sequence>
<feature type="compositionally biased region" description="Low complexity" evidence="2">
    <location>
        <begin position="375"/>
        <end position="407"/>
    </location>
</feature>
<evidence type="ECO:0000256" key="2">
    <source>
        <dbReference type="SAM" id="MobiDB-lite"/>
    </source>
</evidence>
<dbReference type="RefSeq" id="WP_185137893.1">
    <property type="nucleotide sequence ID" value="NZ_JACJVR010000081.1"/>
</dbReference>
<feature type="compositionally biased region" description="Gly residues" evidence="2">
    <location>
        <begin position="49"/>
        <end position="59"/>
    </location>
</feature>
<proteinExistence type="inferred from homology"/>
<organism evidence="4 5">
    <name type="scientific">Cohnella xylanilytica</name>
    <dbReference type="NCBI Taxonomy" id="557555"/>
    <lineage>
        <taxon>Bacteria</taxon>
        <taxon>Bacillati</taxon>
        <taxon>Bacillota</taxon>
        <taxon>Bacilli</taxon>
        <taxon>Bacillales</taxon>
        <taxon>Paenibacillaceae</taxon>
        <taxon>Cohnella</taxon>
    </lineage>
</organism>
<dbReference type="InterPro" id="IPR029052">
    <property type="entry name" value="Metallo-depent_PP-like"/>
</dbReference>
<reference evidence="4 5" key="1">
    <citation type="submission" date="2020-08" db="EMBL/GenBank/DDBJ databases">
        <title>Cohnella phylogeny.</title>
        <authorList>
            <person name="Dunlap C."/>
        </authorList>
    </citation>
    <scope>NUCLEOTIDE SEQUENCE [LARGE SCALE GENOMIC DNA]</scope>
    <source>
        <strain evidence="4 5">DSM 25239</strain>
    </source>
</reference>
<dbReference type="Proteomes" id="UP000553776">
    <property type="component" value="Unassembled WGS sequence"/>
</dbReference>
<dbReference type="PANTHER" id="PTHR33393">
    <property type="entry name" value="POLYGLUTAMINE SYNTHESIS ACCESSORY PROTEIN RV0574C-RELATED"/>
    <property type="match status" value="1"/>
</dbReference>
<feature type="region of interest" description="Disordered" evidence="2">
    <location>
        <begin position="371"/>
        <end position="407"/>
    </location>
</feature>
<dbReference type="InterPro" id="IPR052169">
    <property type="entry name" value="CW_Biosynth-Accessory"/>
</dbReference>
<evidence type="ECO:0000256" key="1">
    <source>
        <dbReference type="ARBA" id="ARBA00005662"/>
    </source>
</evidence>
<feature type="domain" description="Capsule synthesis protein CapA" evidence="3">
    <location>
        <begin position="67"/>
        <end position="307"/>
    </location>
</feature>
<dbReference type="PANTHER" id="PTHR33393:SF13">
    <property type="entry name" value="PGA BIOSYNTHESIS PROTEIN CAPA"/>
    <property type="match status" value="1"/>
</dbReference>
<gene>
    <name evidence="4" type="ORF">H7B90_21140</name>
</gene>
<dbReference type="SUPFAM" id="SSF56300">
    <property type="entry name" value="Metallo-dependent phosphatases"/>
    <property type="match status" value="1"/>
</dbReference>
<dbReference type="CDD" id="cd07381">
    <property type="entry name" value="MPP_CapA"/>
    <property type="match status" value="1"/>
</dbReference>
<dbReference type="Gene3D" id="3.60.21.10">
    <property type="match status" value="1"/>
</dbReference>
<comment type="similarity">
    <text evidence="1">Belongs to the CapA family.</text>
</comment>
<feature type="compositionally biased region" description="Low complexity" evidence="2">
    <location>
        <begin position="16"/>
        <end position="27"/>
    </location>
</feature>
<name>A0A841U454_9BACL</name>
<dbReference type="Pfam" id="PF09587">
    <property type="entry name" value="PGA_cap"/>
    <property type="match status" value="1"/>
</dbReference>
<dbReference type="EMBL" id="JACJVR010000081">
    <property type="protein sequence ID" value="MBB6693908.1"/>
    <property type="molecule type" value="Genomic_DNA"/>
</dbReference>